<dbReference type="AlphaFoldDB" id="A0A8A3S6A1"/>
<feature type="transmembrane region" description="Helical" evidence="2">
    <location>
        <begin position="301"/>
        <end position="319"/>
    </location>
</feature>
<feature type="region of interest" description="Disordered" evidence="1">
    <location>
        <begin position="481"/>
        <end position="507"/>
    </location>
</feature>
<organism evidence="3 4">
    <name type="scientific">Methanofollis aquaemaris</name>
    <dbReference type="NCBI Taxonomy" id="126734"/>
    <lineage>
        <taxon>Archaea</taxon>
        <taxon>Methanobacteriati</taxon>
        <taxon>Methanobacteriota</taxon>
        <taxon>Stenosarchaea group</taxon>
        <taxon>Methanomicrobia</taxon>
        <taxon>Methanomicrobiales</taxon>
        <taxon>Methanomicrobiaceae</taxon>
        <taxon>Methanofollis</taxon>
    </lineage>
</organism>
<keyword evidence="2" id="KW-0472">Membrane</keyword>
<sequence length="507" mass="56051">MFPDLKPKPELSKSDKKQGLSMVIWDGLATQAMVTLTGGIFLVAFALELGASNTVIGLLAAIPPLAELLQVPSVYIIRKVRNRRLITVTASTAARLVWLLIAAIPFLFGTESGVWVLVGAMLCYSTISSISHCSWNSWMHDLVPQQKIGAFFSRRMGMSTALAIPLSVAAALFVDTWKVNPGGEVVAYALLFFGGCIAGLIGVIFLARTPEPELGEDQKPDFGEVLKEPFADKNFRNLLIFLGSWNFAINLAAPFFTVYMLQRIGLDISWVIALAVMSQIVSIIFFRVWGEVADLFSHKSVLQLSGPIFILAIIAWTFTTLPDPYILTVPILIVIHILIGLSTAGVTLSTNYIGLKLAPKGKGTAYLMASSIMTYLAAGVAPILGGVFVDFFASREVALTITFSDPSGVLILRPLDFQHWDFFFFFAFLIGLYSLHRLSFVREEGEEKKRVVVHELLTEVRREMRNLSTAGGLRMMVSPPVSEYLKPPKKEKRRRKPVWEEEGEQTI</sequence>
<keyword evidence="2" id="KW-0812">Transmembrane</keyword>
<protein>
    <submittedName>
        <fullName evidence="3">MFS transporter</fullName>
    </submittedName>
</protein>
<dbReference type="Pfam" id="PF07690">
    <property type="entry name" value="MFS_1"/>
    <property type="match status" value="1"/>
</dbReference>
<evidence type="ECO:0000256" key="1">
    <source>
        <dbReference type="SAM" id="MobiDB-lite"/>
    </source>
</evidence>
<evidence type="ECO:0000313" key="3">
    <source>
        <dbReference type="EMBL" id="QSZ67251.1"/>
    </source>
</evidence>
<keyword evidence="2" id="KW-1133">Transmembrane helix</keyword>
<feature type="transmembrane region" description="Helical" evidence="2">
    <location>
        <begin position="156"/>
        <end position="174"/>
    </location>
</feature>
<feature type="transmembrane region" description="Helical" evidence="2">
    <location>
        <begin position="422"/>
        <end position="440"/>
    </location>
</feature>
<feature type="transmembrane region" description="Helical" evidence="2">
    <location>
        <begin position="268"/>
        <end position="289"/>
    </location>
</feature>
<accession>A0A8A3S6A1</accession>
<dbReference type="InterPro" id="IPR011701">
    <property type="entry name" value="MFS"/>
</dbReference>
<dbReference type="PANTHER" id="PTHR23526:SF2">
    <property type="entry name" value="MAJOR FACILITATOR SUPERFAMILY (MFS) PROFILE DOMAIN-CONTAINING PROTEIN"/>
    <property type="match status" value="1"/>
</dbReference>
<dbReference type="EMBL" id="CP036172">
    <property type="protein sequence ID" value="QSZ67251.1"/>
    <property type="molecule type" value="Genomic_DNA"/>
</dbReference>
<dbReference type="PANTHER" id="PTHR23526">
    <property type="entry name" value="INTEGRAL MEMBRANE TRANSPORT PROTEIN-RELATED"/>
    <property type="match status" value="1"/>
</dbReference>
<feature type="transmembrane region" description="Helical" evidence="2">
    <location>
        <begin position="114"/>
        <end position="135"/>
    </location>
</feature>
<gene>
    <name evidence="3" type="ORF">RJ40_06920</name>
</gene>
<feature type="transmembrane region" description="Helical" evidence="2">
    <location>
        <begin position="365"/>
        <end position="389"/>
    </location>
</feature>
<evidence type="ECO:0000256" key="2">
    <source>
        <dbReference type="SAM" id="Phobius"/>
    </source>
</evidence>
<dbReference type="KEGG" id="maqe:RJ40_06920"/>
<dbReference type="SUPFAM" id="SSF103473">
    <property type="entry name" value="MFS general substrate transporter"/>
    <property type="match status" value="1"/>
</dbReference>
<evidence type="ECO:0000313" key="4">
    <source>
        <dbReference type="Proteomes" id="UP001042704"/>
    </source>
</evidence>
<proteinExistence type="predicted"/>
<dbReference type="InterPro" id="IPR036259">
    <property type="entry name" value="MFS_trans_sf"/>
</dbReference>
<feature type="transmembrane region" description="Helical" evidence="2">
    <location>
        <begin position="84"/>
        <end position="108"/>
    </location>
</feature>
<reference evidence="3" key="2">
    <citation type="submission" date="2019-02" db="EMBL/GenBank/DDBJ databases">
        <authorList>
            <person name="Chen S.-C."/>
            <person name="Chien H.-H."/>
            <person name="Lai M.-C."/>
        </authorList>
    </citation>
    <scope>NUCLEOTIDE SEQUENCE</scope>
    <source>
        <strain evidence="3">N2F9704</strain>
    </source>
</reference>
<name>A0A8A3S6A1_9EURY</name>
<feature type="transmembrane region" description="Helical" evidence="2">
    <location>
        <begin position="20"/>
        <end position="47"/>
    </location>
</feature>
<dbReference type="GO" id="GO:0022857">
    <property type="term" value="F:transmembrane transporter activity"/>
    <property type="evidence" value="ECO:0007669"/>
    <property type="project" value="InterPro"/>
</dbReference>
<feature type="transmembrane region" description="Helical" evidence="2">
    <location>
        <begin position="238"/>
        <end position="262"/>
    </location>
</feature>
<dbReference type="GeneID" id="76424082"/>
<feature type="compositionally biased region" description="Basic residues" evidence="1">
    <location>
        <begin position="487"/>
        <end position="496"/>
    </location>
</feature>
<dbReference type="Gene3D" id="1.20.1250.20">
    <property type="entry name" value="MFS general substrate transporter like domains"/>
    <property type="match status" value="2"/>
</dbReference>
<feature type="transmembrane region" description="Helical" evidence="2">
    <location>
        <begin position="53"/>
        <end position="77"/>
    </location>
</feature>
<dbReference type="Proteomes" id="UP001042704">
    <property type="component" value="Chromosome"/>
</dbReference>
<feature type="transmembrane region" description="Helical" evidence="2">
    <location>
        <begin position="325"/>
        <end position="353"/>
    </location>
</feature>
<keyword evidence="4" id="KW-1185">Reference proteome</keyword>
<dbReference type="InterPro" id="IPR052528">
    <property type="entry name" value="Sugar_transport-like"/>
</dbReference>
<reference evidence="3" key="1">
    <citation type="journal article" date="2001" name="Int. J. Syst. Evol. Microbiol.">
        <title>Methanofollis aquaemaris sp. nov., a methanogen isolated from an aquaculture fish pond.</title>
        <authorList>
            <person name="Lai M.C."/>
            <person name="Chen S.C."/>
        </authorList>
    </citation>
    <scope>NUCLEOTIDE SEQUENCE</scope>
    <source>
        <strain evidence="3">N2F9704</strain>
    </source>
</reference>
<dbReference type="RefSeq" id="WP_265580140.1">
    <property type="nucleotide sequence ID" value="NZ_CP036172.1"/>
</dbReference>
<feature type="transmembrane region" description="Helical" evidence="2">
    <location>
        <begin position="186"/>
        <end position="207"/>
    </location>
</feature>